<dbReference type="SUPFAM" id="SSF53850">
    <property type="entry name" value="Periplasmic binding protein-like II"/>
    <property type="match status" value="1"/>
</dbReference>
<reference evidence="1 2" key="1">
    <citation type="submission" date="2016-11" db="EMBL/GenBank/DDBJ databases">
        <authorList>
            <person name="Jaros S."/>
            <person name="Januszkiewicz K."/>
            <person name="Wedrychowicz H."/>
        </authorList>
    </citation>
    <scope>NUCLEOTIDE SEQUENCE [LARGE SCALE GENOMIC DNA]</scope>
    <source>
        <strain evidence="1 2">DSM 9705</strain>
    </source>
</reference>
<gene>
    <name evidence="1" type="ORF">SAMN02745124_02694</name>
</gene>
<organism evidence="1 2">
    <name type="scientific">Desulfofustis glycolicus DSM 9705</name>
    <dbReference type="NCBI Taxonomy" id="1121409"/>
    <lineage>
        <taxon>Bacteria</taxon>
        <taxon>Pseudomonadati</taxon>
        <taxon>Thermodesulfobacteriota</taxon>
        <taxon>Desulfobulbia</taxon>
        <taxon>Desulfobulbales</taxon>
        <taxon>Desulfocapsaceae</taxon>
        <taxon>Desulfofustis</taxon>
    </lineage>
</organism>
<keyword evidence="2" id="KW-1185">Reference proteome</keyword>
<proteinExistence type="predicted"/>
<sequence>MALDDEATQKALAVMRRVALSSAAPVSLSTSREDQSRLAFETGASTFMVNYTFVWPSARENAPEIADNMGWARWPAVFGDLPSRVTIGGINLGIGAYSDHSELAFVAASCLRSESNQRLVARKGGLPPTITKLYHDEEVRKTFPFADVLLETLRDGVQRPQTPLYNDVSMAISHALHPLRDIKPQEDVETLRRIIERALRSEGLL</sequence>
<keyword evidence="1" id="KW-0813">Transport</keyword>
<name>A0A1M5X2V9_9BACT</name>
<evidence type="ECO:0000313" key="2">
    <source>
        <dbReference type="Proteomes" id="UP000184139"/>
    </source>
</evidence>
<dbReference type="Proteomes" id="UP000184139">
    <property type="component" value="Unassembled WGS sequence"/>
</dbReference>
<dbReference type="RefSeq" id="WP_073376842.1">
    <property type="nucleotide sequence ID" value="NZ_FQXS01000016.1"/>
</dbReference>
<dbReference type="STRING" id="1121409.SAMN02745124_02694"/>
<protein>
    <submittedName>
        <fullName evidence="1">Multiple sugar transport system substrate-binding protein</fullName>
    </submittedName>
</protein>
<dbReference type="AlphaFoldDB" id="A0A1M5X2V9"/>
<dbReference type="EMBL" id="FQXS01000016">
    <property type="protein sequence ID" value="SHH93844.1"/>
    <property type="molecule type" value="Genomic_DNA"/>
</dbReference>
<accession>A0A1M5X2V9</accession>
<dbReference type="Gene3D" id="3.40.190.10">
    <property type="entry name" value="Periplasmic binding protein-like II"/>
    <property type="match status" value="2"/>
</dbReference>
<keyword evidence="1" id="KW-0762">Sugar transport</keyword>
<evidence type="ECO:0000313" key="1">
    <source>
        <dbReference type="EMBL" id="SHH93844.1"/>
    </source>
</evidence>